<gene>
    <name evidence="8" type="ORF">G3T38_20295</name>
</gene>
<keyword evidence="3 6" id="KW-0812">Transmembrane</keyword>
<dbReference type="NCBIfam" id="TIGR03954">
    <property type="entry name" value="integ_memb_HG"/>
    <property type="match status" value="1"/>
</dbReference>
<evidence type="ECO:0000256" key="5">
    <source>
        <dbReference type="ARBA" id="ARBA00023136"/>
    </source>
</evidence>
<dbReference type="Proteomes" id="UP000468687">
    <property type="component" value="Unassembled WGS sequence"/>
</dbReference>
<dbReference type="AlphaFoldDB" id="A0A6P0HPS3"/>
<evidence type="ECO:0000256" key="4">
    <source>
        <dbReference type="ARBA" id="ARBA00022989"/>
    </source>
</evidence>
<feature type="domain" description="DUF3817" evidence="7">
    <location>
        <begin position="5"/>
        <end position="90"/>
    </location>
</feature>
<dbReference type="RefSeq" id="WP_163774633.1">
    <property type="nucleotide sequence ID" value="NZ_JAAGXA010000024.1"/>
</dbReference>
<evidence type="ECO:0000256" key="1">
    <source>
        <dbReference type="ARBA" id="ARBA00004651"/>
    </source>
</evidence>
<dbReference type="Pfam" id="PF12823">
    <property type="entry name" value="DUF3817"/>
    <property type="match status" value="1"/>
</dbReference>
<dbReference type="PANTHER" id="PTHR40077:SF1">
    <property type="entry name" value="MEMBRANE PROTEIN"/>
    <property type="match status" value="1"/>
</dbReference>
<evidence type="ECO:0000313" key="9">
    <source>
        <dbReference type="Proteomes" id="UP000468687"/>
    </source>
</evidence>
<feature type="transmembrane region" description="Helical" evidence="6">
    <location>
        <begin position="36"/>
        <end position="60"/>
    </location>
</feature>
<reference evidence="8 9" key="1">
    <citation type="journal article" date="2014" name="Int. J. Syst. Evol. Microbiol.">
        <title>Nocardioides zeae sp. nov., isolated from the stem of Zea mays.</title>
        <authorList>
            <person name="Glaeser S.P."/>
            <person name="McInroy J.A."/>
            <person name="Busse H.J."/>
            <person name="Kampfer P."/>
        </authorList>
    </citation>
    <scope>NUCLEOTIDE SEQUENCE [LARGE SCALE GENOMIC DNA]</scope>
    <source>
        <strain evidence="8 9">JCM 30728</strain>
    </source>
</reference>
<keyword evidence="2" id="KW-1003">Cell membrane</keyword>
<feature type="transmembrane region" description="Helical" evidence="6">
    <location>
        <begin position="123"/>
        <end position="143"/>
    </location>
</feature>
<accession>A0A6P0HPS3</accession>
<protein>
    <submittedName>
        <fullName evidence="8">DUF3817 domain-containing protein</fullName>
    </submittedName>
</protein>
<name>A0A6P0HPS3_9ACTN</name>
<dbReference type="GO" id="GO:0005886">
    <property type="term" value="C:plasma membrane"/>
    <property type="evidence" value="ECO:0007669"/>
    <property type="project" value="UniProtKB-SubCell"/>
</dbReference>
<organism evidence="8 9">
    <name type="scientific">Nocardioides zeae</name>
    <dbReference type="NCBI Taxonomy" id="1457234"/>
    <lineage>
        <taxon>Bacteria</taxon>
        <taxon>Bacillati</taxon>
        <taxon>Actinomycetota</taxon>
        <taxon>Actinomycetes</taxon>
        <taxon>Propionibacteriales</taxon>
        <taxon>Nocardioidaceae</taxon>
        <taxon>Nocardioides</taxon>
    </lineage>
</organism>
<sequence>MSPRRLFRVVAVTEACTWALLLVGMFLKYVTKTTEAVVSVGGMLHGIAFIAFLLTTIVVAQDQRWSFRRTITGLASAIPPFFTIWFDLATERKGLLGDTWRLASEPASGGLEKPVSWLVRKPLQGLAAGVVAVAVLTGLALVAGPPVG</sequence>
<dbReference type="EMBL" id="JAAGXA010000024">
    <property type="protein sequence ID" value="NEN80596.1"/>
    <property type="molecule type" value="Genomic_DNA"/>
</dbReference>
<evidence type="ECO:0000256" key="3">
    <source>
        <dbReference type="ARBA" id="ARBA00022692"/>
    </source>
</evidence>
<keyword evidence="9" id="KW-1185">Reference proteome</keyword>
<comment type="caution">
    <text evidence="8">The sequence shown here is derived from an EMBL/GenBank/DDBJ whole genome shotgun (WGS) entry which is preliminary data.</text>
</comment>
<evidence type="ECO:0000313" key="8">
    <source>
        <dbReference type="EMBL" id="NEN80596.1"/>
    </source>
</evidence>
<feature type="transmembrane region" description="Helical" evidence="6">
    <location>
        <begin position="7"/>
        <end position="30"/>
    </location>
</feature>
<keyword evidence="5 6" id="KW-0472">Membrane</keyword>
<proteinExistence type="predicted"/>
<comment type="subcellular location">
    <subcellularLocation>
        <location evidence="1">Cell membrane</location>
        <topology evidence="1">Multi-pass membrane protein</topology>
    </subcellularLocation>
</comment>
<evidence type="ECO:0000259" key="7">
    <source>
        <dbReference type="Pfam" id="PF12823"/>
    </source>
</evidence>
<evidence type="ECO:0000256" key="6">
    <source>
        <dbReference type="SAM" id="Phobius"/>
    </source>
</evidence>
<evidence type="ECO:0000256" key="2">
    <source>
        <dbReference type="ARBA" id="ARBA00022475"/>
    </source>
</evidence>
<dbReference type="InterPro" id="IPR023845">
    <property type="entry name" value="DUF3817_TM"/>
</dbReference>
<keyword evidence="4 6" id="KW-1133">Transmembrane helix</keyword>
<dbReference type="PANTHER" id="PTHR40077">
    <property type="entry name" value="MEMBRANE PROTEIN-RELATED"/>
    <property type="match status" value="1"/>
</dbReference>